<reference evidence="2" key="1">
    <citation type="submission" date="2015-01" db="EMBL/GenBank/DDBJ databases">
        <title>The Genome Sequence of Cladophialophora bantiana CBS 173.52.</title>
        <authorList>
            <consortium name="The Broad Institute Genomics Platform"/>
            <person name="Cuomo C."/>
            <person name="de Hoog S."/>
            <person name="Gorbushina A."/>
            <person name="Stielow B."/>
            <person name="Teixiera M."/>
            <person name="Abouelleil A."/>
            <person name="Chapman S.B."/>
            <person name="Priest M."/>
            <person name="Young S.K."/>
            <person name="Wortman J."/>
            <person name="Nusbaum C."/>
            <person name="Birren B."/>
        </authorList>
    </citation>
    <scope>NUCLEOTIDE SEQUENCE [LARGE SCALE GENOMIC DNA]</scope>
    <source>
        <strain evidence="2">CBS 173.52</strain>
    </source>
</reference>
<protein>
    <submittedName>
        <fullName evidence="2">Uncharacterized protein</fullName>
    </submittedName>
</protein>
<feature type="region of interest" description="Disordered" evidence="1">
    <location>
        <begin position="250"/>
        <end position="273"/>
    </location>
</feature>
<dbReference type="GeneID" id="27702866"/>
<gene>
    <name evidence="2" type="ORF">Z519_09938</name>
</gene>
<feature type="region of interest" description="Disordered" evidence="1">
    <location>
        <begin position="366"/>
        <end position="423"/>
    </location>
</feature>
<feature type="region of interest" description="Disordered" evidence="1">
    <location>
        <begin position="449"/>
        <end position="470"/>
    </location>
</feature>
<feature type="region of interest" description="Disordered" evidence="1">
    <location>
        <begin position="1"/>
        <end position="38"/>
    </location>
</feature>
<name>A0A0D2EI62_CLAB1</name>
<dbReference type="OrthoDB" id="4138726at2759"/>
<evidence type="ECO:0000256" key="1">
    <source>
        <dbReference type="SAM" id="MobiDB-lite"/>
    </source>
</evidence>
<evidence type="ECO:0000313" key="2">
    <source>
        <dbReference type="EMBL" id="KIW89781.1"/>
    </source>
</evidence>
<evidence type="ECO:0000313" key="3">
    <source>
        <dbReference type="Proteomes" id="UP000053789"/>
    </source>
</evidence>
<keyword evidence="3" id="KW-1185">Reference proteome</keyword>
<organism evidence="2 3">
    <name type="scientific">Cladophialophora bantiana (strain ATCC 10958 / CBS 173.52 / CDC B-1940 / NIH 8579)</name>
    <name type="common">Xylohypha bantiana</name>
    <dbReference type="NCBI Taxonomy" id="1442370"/>
    <lineage>
        <taxon>Eukaryota</taxon>
        <taxon>Fungi</taxon>
        <taxon>Dikarya</taxon>
        <taxon>Ascomycota</taxon>
        <taxon>Pezizomycotina</taxon>
        <taxon>Eurotiomycetes</taxon>
        <taxon>Chaetothyriomycetidae</taxon>
        <taxon>Chaetothyriales</taxon>
        <taxon>Herpotrichiellaceae</taxon>
        <taxon>Cladophialophora</taxon>
    </lineage>
</organism>
<accession>A0A0D2EI62</accession>
<dbReference type="AlphaFoldDB" id="A0A0D2EI62"/>
<sequence length="602" mass="63536">MAAPRHVPPKAANESQSEDPRGANSIGPAQVSSQASALTASGLDDFDQEFAHLSALLQAELYGSSIQDDSSLNGLLSSSHEGTAQDLTAGGNITQGLTTTDTINQGLAATGYTAQGLETTDDFTQGIAATEDSNPSAAFNAFFGWDGVSLAVASNVTDDLALAFQGVGSQFNDFDHMLEQDPADFPPGFEKAANVASSTPIRFNAYAVEGLEGELPELPDANVPDLASMARDFARSAAVDFPTLGATDTGCKDSEISSLPPPSGFVSSHSNVSGHTSAAAINSNITAPQTNDIMAKKTVNPLYPDPILDNTPDVGGANLGLESGEGLLTHVAPTDAALVRTPMETVPATANMSGTATEGRTDAFAMGVAPANDGPAGAVAGNDVSKVVKKRGRKRKTDDEKNNTGPGSGNDKPAPRKRVRGAIKNRYYGPRVDTSETAITSAIEPMRLQKGGRSTSQSISKSKDPNAPKWTRRIPSLLDCTDPFICPGPDKNCFHAFQNTGGYWLHVESVHGFKRNKVLGDPAFADIKAIFEPRPQSWWLSQGQDITYQGADRKQINARRRMAQGIRSNDPNYVEEVYVKTPASRVSQNGKNKTAAKKAAKK</sequence>
<dbReference type="HOGENOM" id="CLU_502505_0_0_1"/>
<dbReference type="EMBL" id="KN846995">
    <property type="protein sequence ID" value="KIW89781.1"/>
    <property type="molecule type" value="Genomic_DNA"/>
</dbReference>
<dbReference type="VEuPathDB" id="FungiDB:Z519_09938"/>
<dbReference type="Proteomes" id="UP000053789">
    <property type="component" value="Unassembled WGS sequence"/>
</dbReference>
<proteinExistence type="predicted"/>
<dbReference type="RefSeq" id="XP_016616450.1">
    <property type="nucleotide sequence ID" value="XM_016767658.1"/>
</dbReference>